<dbReference type="InterPro" id="IPR001564">
    <property type="entry name" value="Nucleoside_diP_kinase"/>
</dbReference>
<keyword evidence="9" id="KW-0067">ATP-binding</keyword>
<feature type="binding site" evidence="12">
    <location>
        <position position="59"/>
    </location>
    <ligand>
        <name>ATP</name>
        <dbReference type="ChEBI" id="CHEBI:30616"/>
    </ligand>
</feature>
<dbReference type="AlphaFoldDB" id="A0A521B3Q9"/>
<dbReference type="InterPro" id="IPR036850">
    <property type="entry name" value="NDK-like_dom_sf"/>
</dbReference>
<comment type="cofactor">
    <cofactor evidence="1">
        <name>Mg(2+)</name>
        <dbReference type="ChEBI" id="CHEBI:18420"/>
    </cofactor>
</comment>
<evidence type="ECO:0000256" key="8">
    <source>
        <dbReference type="ARBA" id="ARBA00022777"/>
    </source>
</evidence>
<dbReference type="SUPFAM" id="SSF54919">
    <property type="entry name" value="Nucleoside diphosphate kinase, NDK"/>
    <property type="match status" value="1"/>
</dbReference>
<dbReference type="GO" id="GO:0006183">
    <property type="term" value="P:GTP biosynthetic process"/>
    <property type="evidence" value="ECO:0007669"/>
    <property type="project" value="InterPro"/>
</dbReference>
<dbReference type="EMBL" id="FXTB01000001">
    <property type="protein sequence ID" value="SMO41686.1"/>
    <property type="molecule type" value="Genomic_DNA"/>
</dbReference>
<feature type="binding site" evidence="12">
    <location>
        <position position="11"/>
    </location>
    <ligand>
        <name>ATP</name>
        <dbReference type="ChEBI" id="CHEBI:30616"/>
    </ligand>
</feature>
<reference evidence="15 16" key="1">
    <citation type="submission" date="2017-05" db="EMBL/GenBank/DDBJ databases">
        <authorList>
            <person name="Varghese N."/>
            <person name="Submissions S."/>
        </authorList>
    </citation>
    <scope>NUCLEOTIDE SEQUENCE [LARGE SCALE GENOMIC DNA]</scope>
    <source>
        <strain evidence="15 16">DSM 27040</strain>
    </source>
</reference>
<feature type="active site" description="Pros-phosphohistidine intermediate" evidence="12">
    <location>
        <position position="117"/>
    </location>
</feature>
<evidence type="ECO:0000256" key="4">
    <source>
        <dbReference type="ARBA" id="ARBA00022553"/>
    </source>
</evidence>
<keyword evidence="11" id="KW-0546">Nucleotide metabolism</keyword>
<dbReference type="EC" id="2.7.4.6" evidence="3"/>
<proteinExistence type="inferred from homology"/>
<organism evidence="15 16">
    <name type="scientific">Saccharicrinis carchari</name>
    <dbReference type="NCBI Taxonomy" id="1168039"/>
    <lineage>
        <taxon>Bacteria</taxon>
        <taxon>Pseudomonadati</taxon>
        <taxon>Bacteroidota</taxon>
        <taxon>Bacteroidia</taxon>
        <taxon>Marinilabiliales</taxon>
        <taxon>Marinilabiliaceae</taxon>
        <taxon>Saccharicrinis</taxon>
    </lineage>
</organism>
<dbReference type="GO" id="GO:0005524">
    <property type="term" value="F:ATP binding"/>
    <property type="evidence" value="ECO:0007669"/>
    <property type="project" value="UniProtKB-KW"/>
</dbReference>
<dbReference type="GO" id="GO:0006228">
    <property type="term" value="P:UTP biosynthetic process"/>
    <property type="evidence" value="ECO:0007669"/>
    <property type="project" value="InterPro"/>
</dbReference>
<keyword evidence="4" id="KW-0597">Phosphoprotein</keyword>
<dbReference type="InterPro" id="IPR034907">
    <property type="entry name" value="NDK-like_dom"/>
</dbReference>
<dbReference type="PANTHER" id="PTHR46161">
    <property type="entry name" value="NUCLEOSIDE DIPHOSPHATE KINASE"/>
    <property type="match status" value="1"/>
</dbReference>
<gene>
    <name evidence="15" type="ORF">SAMN06265379_101672</name>
</gene>
<keyword evidence="5" id="KW-0808">Transferase</keyword>
<dbReference type="OrthoDB" id="9801161at2"/>
<keyword evidence="6" id="KW-0479">Metal-binding</keyword>
<evidence type="ECO:0000313" key="15">
    <source>
        <dbReference type="EMBL" id="SMO41686.1"/>
    </source>
</evidence>
<dbReference type="FunFam" id="3.30.70.141:FF:000017">
    <property type="entry name" value="Nucleoside diphosphate kinase"/>
    <property type="match status" value="1"/>
</dbReference>
<accession>A0A521B3Q9</accession>
<dbReference type="NCBIfam" id="NF001908">
    <property type="entry name" value="PRK00668.1"/>
    <property type="match status" value="1"/>
</dbReference>
<dbReference type="PRINTS" id="PR01243">
    <property type="entry name" value="NUCDPKINASE"/>
</dbReference>
<dbReference type="RefSeq" id="WP_142532015.1">
    <property type="nucleotide sequence ID" value="NZ_FXTB01000001.1"/>
</dbReference>
<dbReference type="PROSITE" id="PS51374">
    <property type="entry name" value="NDPK_LIKE"/>
    <property type="match status" value="1"/>
</dbReference>
<dbReference type="SMART" id="SM00562">
    <property type="entry name" value="NDK"/>
    <property type="match status" value="1"/>
</dbReference>
<comment type="similarity">
    <text evidence="2 12 13">Belongs to the NDK family.</text>
</comment>
<dbReference type="GO" id="GO:0046872">
    <property type="term" value="F:metal ion binding"/>
    <property type="evidence" value="ECO:0007669"/>
    <property type="project" value="UniProtKB-KW"/>
</dbReference>
<dbReference type="Gene3D" id="3.30.70.141">
    <property type="entry name" value="Nucleoside diphosphate kinase-like domain"/>
    <property type="match status" value="1"/>
</dbReference>
<evidence type="ECO:0000256" key="3">
    <source>
        <dbReference type="ARBA" id="ARBA00012966"/>
    </source>
</evidence>
<name>A0A521B3Q9_SACCC</name>
<dbReference type="Proteomes" id="UP000319040">
    <property type="component" value="Unassembled WGS sequence"/>
</dbReference>
<evidence type="ECO:0000313" key="16">
    <source>
        <dbReference type="Proteomes" id="UP000319040"/>
    </source>
</evidence>
<dbReference type="Pfam" id="PF00334">
    <property type="entry name" value="NDK"/>
    <property type="match status" value="1"/>
</dbReference>
<evidence type="ECO:0000256" key="9">
    <source>
        <dbReference type="ARBA" id="ARBA00022840"/>
    </source>
</evidence>
<evidence type="ECO:0000256" key="1">
    <source>
        <dbReference type="ARBA" id="ARBA00001946"/>
    </source>
</evidence>
<feature type="domain" description="Nucleoside diphosphate kinase-like" evidence="14">
    <location>
        <begin position="3"/>
        <end position="140"/>
    </location>
</feature>
<keyword evidence="7" id="KW-0547">Nucleotide-binding</keyword>
<evidence type="ECO:0000256" key="5">
    <source>
        <dbReference type="ARBA" id="ARBA00022679"/>
    </source>
</evidence>
<feature type="binding site" evidence="12">
    <location>
        <position position="87"/>
    </location>
    <ligand>
        <name>ATP</name>
        <dbReference type="ChEBI" id="CHEBI:30616"/>
    </ligand>
</feature>
<keyword evidence="16" id="KW-1185">Reference proteome</keyword>
<keyword evidence="8 15" id="KW-0418">Kinase</keyword>
<dbReference type="GO" id="GO:0004550">
    <property type="term" value="F:nucleoside diphosphate kinase activity"/>
    <property type="evidence" value="ECO:0007669"/>
    <property type="project" value="UniProtKB-EC"/>
</dbReference>
<sequence length="143" mass="16084">MAGNKTLTIIKPFAVKNGKLGAILHKIEESGYRFAAIKTLKLEKHEAEEFYAEHQGKPFFDDLTDFMSSGPITAAILTKENAVEDFRYLIGATDPSEAQEGTIRKMFATSKTRNAIHGSDSDESADRECDFFFSRRERLKTDI</sequence>
<feature type="binding site" evidence="12">
    <location>
        <position position="114"/>
    </location>
    <ligand>
        <name>ATP</name>
        <dbReference type="ChEBI" id="CHEBI:30616"/>
    </ligand>
</feature>
<keyword evidence="10" id="KW-0460">Magnesium</keyword>
<dbReference type="CDD" id="cd04413">
    <property type="entry name" value="NDPk_I"/>
    <property type="match status" value="1"/>
</dbReference>
<evidence type="ECO:0000256" key="10">
    <source>
        <dbReference type="ARBA" id="ARBA00022842"/>
    </source>
</evidence>
<evidence type="ECO:0000256" key="12">
    <source>
        <dbReference type="PROSITE-ProRule" id="PRU00706"/>
    </source>
</evidence>
<evidence type="ECO:0000259" key="14">
    <source>
        <dbReference type="SMART" id="SM00562"/>
    </source>
</evidence>
<protein>
    <recommendedName>
        <fullName evidence="3">nucleoside-diphosphate kinase</fullName>
        <ecNumber evidence="3">2.7.4.6</ecNumber>
    </recommendedName>
</protein>
<dbReference type="PANTHER" id="PTHR46161:SF3">
    <property type="entry name" value="NUCLEOSIDE DIPHOSPHATE KINASE DDB_G0292928-RELATED"/>
    <property type="match status" value="1"/>
</dbReference>
<evidence type="ECO:0000256" key="13">
    <source>
        <dbReference type="RuleBase" id="RU004011"/>
    </source>
</evidence>
<feature type="binding site" evidence="12">
    <location>
        <position position="104"/>
    </location>
    <ligand>
        <name>ATP</name>
        <dbReference type="ChEBI" id="CHEBI:30616"/>
    </ligand>
</feature>
<evidence type="ECO:0000256" key="6">
    <source>
        <dbReference type="ARBA" id="ARBA00022723"/>
    </source>
</evidence>
<evidence type="ECO:0000256" key="2">
    <source>
        <dbReference type="ARBA" id="ARBA00008142"/>
    </source>
</evidence>
<evidence type="ECO:0000256" key="11">
    <source>
        <dbReference type="ARBA" id="ARBA00023080"/>
    </source>
</evidence>
<dbReference type="GO" id="GO:0006241">
    <property type="term" value="P:CTP biosynthetic process"/>
    <property type="evidence" value="ECO:0007669"/>
    <property type="project" value="InterPro"/>
</dbReference>
<evidence type="ECO:0000256" key="7">
    <source>
        <dbReference type="ARBA" id="ARBA00022741"/>
    </source>
</evidence>
<feature type="binding site" evidence="12">
    <location>
        <position position="93"/>
    </location>
    <ligand>
        <name>ATP</name>
        <dbReference type="ChEBI" id="CHEBI:30616"/>
    </ligand>
</feature>